<protein>
    <submittedName>
        <fullName evidence="1">Uncharacterized protein</fullName>
    </submittedName>
</protein>
<dbReference type="Proteomes" id="UP000825591">
    <property type="component" value="Chromosome"/>
</dbReference>
<accession>A0ABX9B9G1</accession>
<proteinExistence type="predicted"/>
<evidence type="ECO:0000313" key="1">
    <source>
        <dbReference type="EMBL" id="QZP29455.1"/>
    </source>
</evidence>
<dbReference type="EMBL" id="CP081966">
    <property type="protein sequence ID" value="QZP29455.1"/>
    <property type="molecule type" value="Genomic_DNA"/>
</dbReference>
<keyword evidence="2" id="KW-1185">Reference proteome</keyword>
<reference evidence="1 2" key="1">
    <citation type="submission" date="2021-08" db="EMBL/GenBank/DDBJ databases">
        <title>Bactericidal Effect of Pseudomonas oryziphila sp. nov., a novel Pseudomonas Species Against Xanthomonas oryzae Reduces Disease Severity of Bacterial Leaf Streak of Rice.</title>
        <authorList>
            <person name="Yang R."/>
            <person name="Li S."/>
            <person name="Li Y."/>
            <person name="Yan Y."/>
            <person name="Fang Y."/>
            <person name="Zou L."/>
            <person name="Chen G."/>
        </authorList>
    </citation>
    <scope>NUCLEOTIDE SEQUENCE [LARGE SCALE GENOMIC DNA]</scope>
    <source>
        <strain evidence="1 2">DSM 17497</strain>
    </source>
</reference>
<dbReference type="RefSeq" id="WP_051555613.1">
    <property type="nucleotide sequence ID" value="NZ_CP081966.1"/>
</dbReference>
<evidence type="ECO:0000313" key="2">
    <source>
        <dbReference type="Proteomes" id="UP000825591"/>
    </source>
</evidence>
<organism evidence="1 2">
    <name type="scientific">Pseudomonas mosselii</name>
    <dbReference type="NCBI Taxonomy" id="78327"/>
    <lineage>
        <taxon>Bacteria</taxon>
        <taxon>Pseudomonadati</taxon>
        <taxon>Pseudomonadota</taxon>
        <taxon>Gammaproteobacteria</taxon>
        <taxon>Pseudomonadales</taxon>
        <taxon>Pseudomonadaceae</taxon>
        <taxon>Pseudomonas</taxon>
    </lineage>
</organism>
<sequence>MPMIHSCQALALEQNRRLFASAYQLEHAAIVLLEGDGLDANRFDHYHQKLRRKAAVRYQEAIEHLALIQGTRSSPK</sequence>
<name>A0ABX9B9G1_9PSED</name>
<gene>
    <name evidence="1" type="ORF">K5H97_14355</name>
</gene>